<organism evidence="1 2">
    <name type="scientific">Streblomastix strix</name>
    <dbReference type="NCBI Taxonomy" id="222440"/>
    <lineage>
        <taxon>Eukaryota</taxon>
        <taxon>Metamonada</taxon>
        <taxon>Preaxostyla</taxon>
        <taxon>Oxymonadida</taxon>
        <taxon>Streblomastigidae</taxon>
        <taxon>Streblomastix</taxon>
    </lineage>
</organism>
<name>A0A5J4VGF0_9EUKA</name>
<dbReference type="SUPFAM" id="SSF56672">
    <property type="entry name" value="DNA/RNA polymerases"/>
    <property type="match status" value="1"/>
</dbReference>
<dbReference type="Proteomes" id="UP000324800">
    <property type="component" value="Unassembled WGS sequence"/>
</dbReference>
<evidence type="ECO:0000313" key="2">
    <source>
        <dbReference type="Proteomes" id="UP000324800"/>
    </source>
</evidence>
<dbReference type="OrthoDB" id="414982at2759"/>
<accession>A0A5J4VGF0</accession>
<evidence type="ECO:0000313" key="1">
    <source>
        <dbReference type="EMBL" id="KAA6381503.1"/>
    </source>
</evidence>
<dbReference type="AlphaFoldDB" id="A0A5J4VGF0"/>
<dbReference type="InterPro" id="IPR043502">
    <property type="entry name" value="DNA/RNA_pol_sf"/>
</dbReference>
<reference evidence="1 2" key="1">
    <citation type="submission" date="2019-03" db="EMBL/GenBank/DDBJ databases">
        <title>Single cell metagenomics reveals metabolic interactions within the superorganism composed of flagellate Streblomastix strix and complex community of Bacteroidetes bacteria on its surface.</title>
        <authorList>
            <person name="Treitli S.C."/>
            <person name="Kolisko M."/>
            <person name="Husnik F."/>
            <person name="Keeling P."/>
            <person name="Hampl V."/>
        </authorList>
    </citation>
    <scope>NUCLEOTIDE SEQUENCE [LARGE SCALE GENOMIC DNA]</scope>
    <source>
        <strain evidence="1">ST1C</strain>
    </source>
</reference>
<protein>
    <submittedName>
        <fullName evidence="1">Uncharacterized protein</fullName>
    </submittedName>
</protein>
<gene>
    <name evidence="1" type="ORF">EZS28_022970</name>
</gene>
<dbReference type="EMBL" id="SNRW01007292">
    <property type="protein sequence ID" value="KAA6381503.1"/>
    <property type="molecule type" value="Genomic_DNA"/>
</dbReference>
<proteinExistence type="predicted"/>
<sequence>MQNFNLDSTKQRFIVIYSMMIKTFALPQFRVGNCLGELIDFHLLGRKNCLRTTRCKYNICWFYAYNLIKYPDESDKRIREHSREHMTKEHMMKYYNVSEKQLQQWLQDYKGFDINSEIDKFIQDDKINISIYEYDTEQKIYYQSKAYKFNEEATDESADESDNELVSVPEFNVLICSSENEAHASYFQSKETLSGLKFCPFCKSKAFDPKEHHLVELYERHIKKYEIIEEKILKKIKLEAVQRPFCPHINQNKTYAYLLANNRENEFKPTQYYITYDFETVEKVINKDFGKSSKYISQLVPLSVASTIKNKQGIKTIYYDLRNGADFIEQWLKQIFKEAEQIQLDNQYEDSHIPFDVEVPIVGFNSTKFDFALIFKNLQSQDWETKSYIGSSSQAKSIIVQQKQSQIKLKFSDIMVNVQLKTLKDLTKNFGDSDEDDYKLIRGRVIGGLSNIMRRENIANKDTIKQFVYDSVDKKVHVQTSSNIISHIVGVDCNSLHPSVISSEPHQFLPYTNNKMYMAGSVIGRTNNKQKIMDVINGFNPFDKEFISKRIQAKIEENKGLEQFCKITMNSSYGSDRMNTEKFTEIKVMDQK</sequence>
<comment type="caution">
    <text evidence="1">The sequence shown here is derived from an EMBL/GenBank/DDBJ whole genome shotgun (WGS) entry which is preliminary data.</text>
</comment>